<keyword evidence="3" id="KW-1185">Reference proteome</keyword>
<name>A0ABP8LE07_9MICO</name>
<proteinExistence type="predicted"/>
<reference evidence="3" key="1">
    <citation type="journal article" date="2019" name="Int. J. Syst. Evol. Microbiol.">
        <title>The Global Catalogue of Microorganisms (GCM) 10K type strain sequencing project: providing services to taxonomists for standard genome sequencing and annotation.</title>
        <authorList>
            <consortium name="The Broad Institute Genomics Platform"/>
            <consortium name="The Broad Institute Genome Sequencing Center for Infectious Disease"/>
            <person name="Wu L."/>
            <person name="Ma J."/>
        </authorList>
    </citation>
    <scope>NUCLEOTIDE SEQUENCE [LARGE SCALE GENOMIC DNA]</scope>
    <source>
        <strain evidence="3">JCM 17810</strain>
    </source>
</reference>
<dbReference type="PANTHER" id="PTHR30137:SF18">
    <property type="entry name" value="CONSERVED PROTEIN"/>
    <property type="match status" value="1"/>
</dbReference>
<dbReference type="InterPro" id="IPR050766">
    <property type="entry name" value="Bact_Lucif_Oxidored"/>
</dbReference>
<dbReference type="Pfam" id="PF00296">
    <property type="entry name" value="Bac_luciferase"/>
    <property type="match status" value="1"/>
</dbReference>
<accession>A0ABP8LE07</accession>
<evidence type="ECO:0000259" key="1">
    <source>
        <dbReference type="Pfam" id="PF00296"/>
    </source>
</evidence>
<organism evidence="2 3">
    <name type="scientific">Georgenia halophila</name>
    <dbReference type="NCBI Taxonomy" id="620889"/>
    <lineage>
        <taxon>Bacteria</taxon>
        <taxon>Bacillati</taxon>
        <taxon>Actinomycetota</taxon>
        <taxon>Actinomycetes</taxon>
        <taxon>Micrococcales</taxon>
        <taxon>Bogoriellaceae</taxon>
        <taxon>Georgenia</taxon>
    </lineage>
</organism>
<feature type="domain" description="Luciferase-like" evidence="1">
    <location>
        <begin position="7"/>
        <end position="104"/>
    </location>
</feature>
<dbReference type="Gene3D" id="3.20.20.30">
    <property type="entry name" value="Luciferase-like domain"/>
    <property type="match status" value="2"/>
</dbReference>
<dbReference type="SUPFAM" id="SSF51679">
    <property type="entry name" value="Bacterial luciferase-like"/>
    <property type="match status" value="1"/>
</dbReference>
<evidence type="ECO:0000313" key="2">
    <source>
        <dbReference type="EMBL" id="GAA4426633.1"/>
    </source>
</evidence>
<dbReference type="InterPro" id="IPR019922">
    <property type="entry name" value="Lucif-like_OxRdatse_MSMEG_4141"/>
</dbReference>
<dbReference type="EMBL" id="BAABGN010000011">
    <property type="protein sequence ID" value="GAA4426633.1"/>
    <property type="molecule type" value="Genomic_DNA"/>
</dbReference>
<dbReference type="NCBIfam" id="TIGR03620">
    <property type="entry name" value="F420_MSMEG_4141"/>
    <property type="match status" value="1"/>
</dbReference>
<dbReference type="InterPro" id="IPR011251">
    <property type="entry name" value="Luciferase-like_dom"/>
</dbReference>
<dbReference type="Proteomes" id="UP001500622">
    <property type="component" value="Unassembled WGS sequence"/>
</dbReference>
<dbReference type="InterPro" id="IPR036661">
    <property type="entry name" value="Luciferase-like_sf"/>
</dbReference>
<gene>
    <name evidence="2" type="ORF">GCM10023169_25630</name>
</gene>
<evidence type="ECO:0000313" key="3">
    <source>
        <dbReference type="Proteomes" id="UP001500622"/>
    </source>
</evidence>
<dbReference type="PANTHER" id="PTHR30137">
    <property type="entry name" value="LUCIFERASE-LIKE MONOOXYGENASE"/>
    <property type="match status" value="1"/>
</dbReference>
<protein>
    <submittedName>
        <fullName evidence="2">LLM class F420-dependent oxidoreductase</fullName>
    </submittedName>
</protein>
<sequence>MGELGPDLARVVEQLGYGTIWVGGSPSGDLSVVDEMLDATERIAVATGIVNMWKTPAEEAAASFHRIEGHHPGRFLLGVGIGHPEATAEYRSPYATMVDYLDRLDAADVPKDGRILAALGPRALALAAERTAGSLPYLVSAEYTREARRALGDALLATEHKVVLETDPATARDTARPTVARPYLGLKNYRSNLLRLGFTEEDMAGQGSDRLIDALVAHGDTAAVAAGLNAHLDAGADHVCAQVLPRGTDPVPVLRELAEELNLV</sequence>
<comment type="caution">
    <text evidence="2">The sequence shown here is derived from an EMBL/GenBank/DDBJ whole genome shotgun (WGS) entry which is preliminary data.</text>
</comment>